<dbReference type="GeneID" id="93089913"/>
<dbReference type="PROSITE" id="PS50109">
    <property type="entry name" value="HIS_KIN"/>
    <property type="match status" value="1"/>
</dbReference>
<dbReference type="Pfam" id="PF02518">
    <property type="entry name" value="HATPase_c"/>
    <property type="match status" value="1"/>
</dbReference>
<dbReference type="RefSeq" id="WP_089181824.1">
    <property type="nucleotide sequence ID" value="NZ_CP043427.1"/>
</dbReference>
<keyword evidence="4" id="KW-0808">Transferase</keyword>
<dbReference type="CDD" id="cd00130">
    <property type="entry name" value="PAS"/>
    <property type="match status" value="1"/>
</dbReference>
<dbReference type="CDD" id="cd00082">
    <property type="entry name" value="HisKA"/>
    <property type="match status" value="1"/>
</dbReference>
<dbReference type="SUPFAM" id="SSF55874">
    <property type="entry name" value="ATPase domain of HSP90 chaperone/DNA topoisomerase II/histidine kinase"/>
    <property type="match status" value="1"/>
</dbReference>
<name>A0A381DK81_9BACT</name>
<evidence type="ECO:0000256" key="3">
    <source>
        <dbReference type="ARBA" id="ARBA00022553"/>
    </source>
</evidence>
<evidence type="ECO:0000256" key="7">
    <source>
        <dbReference type="ARBA" id="ARBA00022840"/>
    </source>
</evidence>
<dbReference type="InterPro" id="IPR005467">
    <property type="entry name" value="His_kinase_dom"/>
</dbReference>
<keyword evidence="5" id="KW-0547">Nucleotide-binding</keyword>
<dbReference type="InterPro" id="IPR003661">
    <property type="entry name" value="HisK_dim/P_dom"/>
</dbReference>
<dbReference type="InterPro" id="IPR001610">
    <property type="entry name" value="PAC"/>
</dbReference>
<reference evidence="9 10" key="1">
    <citation type="submission" date="2018-06" db="EMBL/GenBank/DDBJ databases">
        <authorList>
            <consortium name="Pathogen Informatics"/>
            <person name="Doyle S."/>
        </authorList>
    </citation>
    <scope>NUCLEOTIDE SEQUENCE [LARGE SCALE GENOMIC DNA]</scope>
    <source>
        <strain evidence="9 10">NCTC12475</strain>
    </source>
</reference>
<dbReference type="SMART" id="SM00387">
    <property type="entry name" value="HATPase_c"/>
    <property type="match status" value="1"/>
</dbReference>
<protein>
    <recommendedName>
        <fullName evidence="2">histidine kinase</fullName>
        <ecNumber evidence="2">2.7.13.3</ecNumber>
    </recommendedName>
</protein>
<proteinExistence type="predicted"/>
<dbReference type="SUPFAM" id="SSF47384">
    <property type="entry name" value="Homodimeric domain of signal transducing histidine kinase"/>
    <property type="match status" value="1"/>
</dbReference>
<dbReference type="PRINTS" id="PR00344">
    <property type="entry name" value="BCTRLSENSOR"/>
</dbReference>
<dbReference type="STRING" id="32024.GCA_000788295_01707"/>
<evidence type="ECO:0000256" key="6">
    <source>
        <dbReference type="ARBA" id="ARBA00022777"/>
    </source>
</evidence>
<dbReference type="AlphaFoldDB" id="A0A381DK81"/>
<dbReference type="SUPFAM" id="SSF55785">
    <property type="entry name" value="PYP-like sensor domain (PAS domain)"/>
    <property type="match status" value="1"/>
</dbReference>
<evidence type="ECO:0000256" key="8">
    <source>
        <dbReference type="ARBA" id="ARBA00023012"/>
    </source>
</evidence>
<dbReference type="Gene3D" id="3.30.450.20">
    <property type="entry name" value="PAS domain"/>
    <property type="match status" value="1"/>
</dbReference>
<dbReference type="EMBL" id="UFVD01000001">
    <property type="protein sequence ID" value="SUX11045.1"/>
    <property type="molecule type" value="Genomic_DNA"/>
</dbReference>
<dbReference type="OrthoDB" id="9805967at2"/>
<dbReference type="Proteomes" id="UP000254920">
    <property type="component" value="Unassembled WGS sequence"/>
</dbReference>
<dbReference type="SMART" id="SM00086">
    <property type="entry name" value="PAC"/>
    <property type="match status" value="1"/>
</dbReference>
<keyword evidence="7" id="KW-0067">ATP-binding</keyword>
<keyword evidence="10" id="KW-1185">Reference proteome</keyword>
<evidence type="ECO:0000313" key="9">
    <source>
        <dbReference type="EMBL" id="SUX11045.1"/>
    </source>
</evidence>
<dbReference type="Pfam" id="PF08447">
    <property type="entry name" value="PAS_3"/>
    <property type="match status" value="1"/>
</dbReference>
<comment type="catalytic activity">
    <reaction evidence="1">
        <text>ATP + protein L-histidine = ADP + protein N-phospho-L-histidine.</text>
        <dbReference type="EC" id="2.7.13.3"/>
    </reaction>
</comment>
<sequence>MVNVNLKLKQYQDAIDESNIVSKTDVNGIITFANDEFCKISGYNRNELIGKNHNIIRHPDVEKSVFENLWRTILSKKVYKGIIKNRAKNGHEFYLNATIIPILDTNGDIEEFVAIRHDVTDVILLNQKLLETQTQLKNLNDSLEQRVAEQTKELLNINKNLHNIIDQEVRKNEEKSKFIFQQSRLVSMGEMIGNIAHQWRQPLNELSINLFTLKENVSNSNKFEQIYNHSKTIIKSMSKTIDDFMNFFKADKKREVFLLKESIDHALFITKRTLTNENIQIKISNLEDVYILGYKSELTQVILNLINNSKDVLKNLNKSEKIIEIKLNTDENDIILKIIDNSDGIKEELLSKIFEPYFTTKHPSSGTGLGLYMSKMIIDGMGGSIKAINVDNGACFEIKLKKGNL</sequence>
<dbReference type="GO" id="GO:0000155">
    <property type="term" value="F:phosphorelay sensor kinase activity"/>
    <property type="evidence" value="ECO:0007669"/>
    <property type="project" value="InterPro"/>
</dbReference>
<dbReference type="NCBIfam" id="TIGR00229">
    <property type="entry name" value="sensory_box"/>
    <property type="match status" value="1"/>
</dbReference>
<dbReference type="PROSITE" id="PS50112">
    <property type="entry name" value="PAS"/>
    <property type="match status" value="1"/>
</dbReference>
<keyword evidence="6 9" id="KW-0418">Kinase</keyword>
<evidence type="ECO:0000256" key="4">
    <source>
        <dbReference type="ARBA" id="ARBA00022679"/>
    </source>
</evidence>
<evidence type="ECO:0000256" key="2">
    <source>
        <dbReference type="ARBA" id="ARBA00012438"/>
    </source>
</evidence>
<dbReference type="InterPro" id="IPR035965">
    <property type="entry name" value="PAS-like_dom_sf"/>
</dbReference>
<dbReference type="InterPro" id="IPR013655">
    <property type="entry name" value="PAS_fold_3"/>
</dbReference>
<dbReference type="PROSITE" id="PS50113">
    <property type="entry name" value="PAC"/>
    <property type="match status" value="1"/>
</dbReference>
<dbReference type="Gene3D" id="1.10.287.130">
    <property type="match status" value="1"/>
</dbReference>
<dbReference type="SMART" id="SM00091">
    <property type="entry name" value="PAS"/>
    <property type="match status" value="1"/>
</dbReference>
<evidence type="ECO:0000313" key="10">
    <source>
        <dbReference type="Proteomes" id="UP000254920"/>
    </source>
</evidence>
<dbReference type="InterPro" id="IPR000014">
    <property type="entry name" value="PAS"/>
</dbReference>
<dbReference type="GO" id="GO:0005524">
    <property type="term" value="F:ATP binding"/>
    <property type="evidence" value="ECO:0007669"/>
    <property type="project" value="UniProtKB-KW"/>
</dbReference>
<dbReference type="Gene3D" id="3.30.565.10">
    <property type="entry name" value="Histidine kinase-like ATPase, C-terminal domain"/>
    <property type="match status" value="1"/>
</dbReference>
<organism evidence="9 10">
    <name type="scientific">Campylobacter sputorum subsp. sputorum</name>
    <dbReference type="NCBI Taxonomy" id="32024"/>
    <lineage>
        <taxon>Bacteria</taxon>
        <taxon>Pseudomonadati</taxon>
        <taxon>Campylobacterota</taxon>
        <taxon>Epsilonproteobacteria</taxon>
        <taxon>Campylobacterales</taxon>
        <taxon>Campylobacteraceae</taxon>
        <taxon>Campylobacter</taxon>
    </lineage>
</organism>
<dbReference type="InterPro" id="IPR003594">
    <property type="entry name" value="HATPase_dom"/>
</dbReference>
<dbReference type="PANTHER" id="PTHR43065">
    <property type="entry name" value="SENSOR HISTIDINE KINASE"/>
    <property type="match status" value="1"/>
</dbReference>
<evidence type="ECO:0000256" key="1">
    <source>
        <dbReference type="ARBA" id="ARBA00000085"/>
    </source>
</evidence>
<evidence type="ECO:0000256" key="5">
    <source>
        <dbReference type="ARBA" id="ARBA00022741"/>
    </source>
</evidence>
<dbReference type="InterPro" id="IPR036890">
    <property type="entry name" value="HATPase_C_sf"/>
</dbReference>
<dbReference type="InterPro" id="IPR000700">
    <property type="entry name" value="PAS-assoc_C"/>
</dbReference>
<dbReference type="InterPro" id="IPR004358">
    <property type="entry name" value="Sig_transdc_His_kin-like_C"/>
</dbReference>
<keyword evidence="3" id="KW-0597">Phosphoprotein</keyword>
<gene>
    <name evidence="9" type="primary">aer_2</name>
    <name evidence="9" type="ORF">NCTC12475_01259</name>
</gene>
<dbReference type="PANTHER" id="PTHR43065:SF10">
    <property type="entry name" value="PEROXIDE STRESS-ACTIVATED HISTIDINE KINASE MAK3"/>
    <property type="match status" value="1"/>
</dbReference>
<dbReference type="EC" id="2.7.13.3" evidence="2"/>
<accession>A0A381DK81</accession>
<dbReference type="InterPro" id="IPR036097">
    <property type="entry name" value="HisK_dim/P_sf"/>
</dbReference>
<keyword evidence="8" id="KW-0902">Two-component regulatory system</keyword>